<organism evidence="1 2">
    <name type="scientific">Trifolium pratense</name>
    <name type="common">Red clover</name>
    <dbReference type="NCBI Taxonomy" id="57577"/>
    <lineage>
        <taxon>Eukaryota</taxon>
        <taxon>Viridiplantae</taxon>
        <taxon>Streptophyta</taxon>
        <taxon>Embryophyta</taxon>
        <taxon>Tracheophyta</taxon>
        <taxon>Spermatophyta</taxon>
        <taxon>Magnoliopsida</taxon>
        <taxon>eudicotyledons</taxon>
        <taxon>Gunneridae</taxon>
        <taxon>Pentapetalae</taxon>
        <taxon>rosids</taxon>
        <taxon>fabids</taxon>
        <taxon>Fabales</taxon>
        <taxon>Fabaceae</taxon>
        <taxon>Papilionoideae</taxon>
        <taxon>50 kb inversion clade</taxon>
        <taxon>NPAAA clade</taxon>
        <taxon>Hologalegina</taxon>
        <taxon>IRL clade</taxon>
        <taxon>Trifolieae</taxon>
        <taxon>Trifolium</taxon>
    </lineage>
</organism>
<accession>A0ACB0LF67</accession>
<comment type="caution">
    <text evidence="1">The sequence shown here is derived from an EMBL/GenBank/DDBJ whole genome shotgun (WGS) entry which is preliminary data.</text>
</comment>
<dbReference type="EMBL" id="CASHSV030000513">
    <property type="protein sequence ID" value="CAJ2667995.1"/>
    <property type="molecule type" value="Genomic_DNA"/>
</dbReference>
<reference evidence="1" key="1">
    <citation type="submission" date="2023-10" db="EMBL/GenBank/DDBJ databases">
        <authorList>
            <person name="Rodriguez Cubillos JULIANA M."/>
            <person name="De Vega J."/>
        </authorList>
    </citation>
    <scope>NUCLEOTIDE SEQUENCE</scope>
</reference>
<dbReference type="Proteomes" id="UP001177021">
    <property type="component" value="Unassembled WGS sequence"/>
</dbReference>
<name>A0ACB0LF67_TRIPR</name>
<keyword evidence="2" id="KW-1185">Reference proteome</keyword>
<proteinExistence type="predicted"/>
<evidence type="ECO:0000313" key="2">
    <source>
        <dbReference type="Proteomes" id="UP001177021"/>
    </source>
</evidence>
<protein>
    <submittedName>
        <fullName evidence="1">Uncharacterized protein</fullName>
    </submittedName>
</protein>
<gene>
    <name evidence="1" type="ORF">MILVUS5_LOCUS32478</name>
</gene>
<evidence type="ECO:0000313" key="1">
    <source>
        <dbReference type="EMBL" id="CAJ2667995.1"/>
    </source>
</evidence>
<sequence length="57" mass="6568">MDSGMSWADQWDTNPDPPISSEKDKKKNKDESKVSKIGKSVMSLKWVKELRKKTQKS</sequence>